<feature type="chain" id="PRO_5002765969" evidence="1">
    <location>
        <begin position="28"/>
        <end position="108"/>
    </location>
</feature>
<evidence type="ECO:0000313" key="2">
    <source>
        <dbReference type="EMBL" id="ACB27095.1"/>
    </source>
</evidence>
<keyword evidence="1" id="KW-0732">Signal</keyword>
<name>B1LW32_METRJ</name>
<evidence type="ECO:0000256" key="1">
    <source>
        <dbReference type="SAM" id="SignalP"/>
    </source>
</evidence>
<gene>
    <name evidence="2" type="ordered locus">Mrad2831_5138</name>
</gene>
<feature type="signal peptide" evidence="1">
    <location>
        <begin position="1"/>
        <end position="27"/>
    </location>
</feature>
<accession>B1LW32</accession>
<dbReference type="AlphaFoldDB" id="B1LW32"/>
<dbReference type="EMBL" id="CP001001">
    <property type="protein sequence ID" value="ACB27095.1"/>
    <property type="molecule type" value="Genomic_DNA"/>
</dbReference>
<sequence>MNILMKDAAVAIVSALPGSMCVTGAQAMPLPADPGLAAPITLVAGGCGPGAWRGPWGHCRRTPYVGPLPGGWYQVRAGNGCPPGYWRGPWGHCRNTPYHGRLPNGGYR</sequence>
<dbReference type="KEGG" id="mrd:Mrad2831_5138"/>
<dbReference type="eggNOG" id="ENOG5033IY1">
    <property type="taxonomic scope" value="Bacteria"/>
</dbReference>
<protein>
    <submittedName>
        <fullName evidence="2">Uncharacterized protein</fullName>
    </submittedName>
</protein>
<dbReference type="HOGENOM" id="CLU_173978_0_0_5"/>
<dbReference type="NCBIfam" id="NF047412">
    <property type="entry name" value="sig_GCG_CRPN_rpt"/>
    <property type="match status" value="1"/>
</dbReference>
<organism evidence="2 3">
    <name type="scientific">Methylobacterium radiotolerans (strain ATCC 27329 / DSM 1819 / JCM 2831 / NBRC 15690 / NCIMB 10815 / 0-1)</name>
    <dbReference type="NCBI Taxonomy" id="426355"/>
    <lineage>
        <taxon>Bacteria</taxon>
        <taxon>Pseudomonadati</taxon>
        <taxon>Pseudomonadota</taxon>
        <taxon>Alphaproteobacteria</taxon>
        <taxon>Hyphomicrobiales</taxon>
        <taxon>Methylobacteriaceae</taxon>
        <taxon>Methylobacterium</taxon>
    </lineage>
</organism>
<dbReference type="Proteomes" id="UP000006589">
    <property type="component" value="Chromosome"/>
</dbReference>
<evidence type="ECO:0000313" key="3">
    <source>
        <dbReference type="Proteomes" id="UP000006589"/>
    </source>
</evidence>
<dbReference type="InterPro" id="IPR058110">
    <property type="entry name" value="GCG_CRPN_dom"/>
</dbReference>
<proteinExistence type="predicted"/>
<reference evidence="2 3" key="1">
    <citation type="submission" date="2008-03" db="EMBL/GenBank/DDBJ databases">
        <title>Complete sequence of chromosome of Methylobacterium radiotolerans JCM 2831.</title>
        <authorList>
            <consortium name="US DOE Joint Genome Institute"/>
            <person name="Copeland A."/>
            <person name="Lucas S."/>
            <person name="Lapidus A."/>
            <person name="Glavina del Rio T."/>
            <person name="Dalin E."/>
            <person name="Tice H."/>
            <person name="Bruce D."/>
            <person name="Goodwin L."/>
            <person name="Pitluck S."/>
            <person name="Kiss H."/>
            <person name="Brettin T."/>
            <person name="Detter J.C."/>
            <person name="Han C."/>
            <person name="Kuske C.R."/>
            <person name="Schmutz J."/>
            <person name="Larimer F."/>
            <person name="Land M."/>
            <person name="Hauser L."/>
            <person name="Kyrpides N."/>
            <person name="Mikhailova N."/>
            <person name="Marx C.J."/>
            <person name="Richardson P."/>
        </authorList>
    </citation>
    <scope>NUCLEOTIDE SEQUENCE [LARGE SCALE GENOMIC DNA]</scope>
    <source>
        <strain evidence="3">ATCC 27329 / DSM 1819 / JCM 2831 / NBRC 15690 / NCIMB 10815 / 0-1</strain>
    </source>
</reference>